<comment type="caution">
    <text evidence="2">The sequence shown here is derived from an EMBL/GenBank/DDBJ whole genome shotgun (WGS) entry which is preliminary data.</text>
</comment>
<organism evidence="2 3">
    <name type="scientific">Pythium insidiosum</name>
    <name type="common">Pythiosis disease agent</name>
    <dbReference type="NCBI Taxonomy" id="114742"/>
    <lineage>
        <taxon>Eukaryota</taxon>
        <taxon>Sar</taxon>
        <taxon>Stramenopiles</taxon>
        <taxon>Oomycota</taxon>
        <taxon>Peronosporomycetes</taxon>
        <taxon>Pythiales</taxon>
        <taxon>Pythiaceae</taxon>
        <taxon>Pythium</taxon>
    </lineage>
</organism>
<protein>
    <submittedName>
        <fullName evidence="2">Uncharacterized protein</fullName>
    </submittedName>
</protein>
<dbReference type="Proteomes" id="UP001209570">
    <property type="component" value="Unassembled WGS sequence"/>
</dbReference>
<dbReference type="AlphaFoldDB" id="A0AAD5M105"/>
<evidence type="ECO:0000313" key="3">
    <source>
        <dbReference type="Proteomes" id="UP001209570"/>
    </source>
</evidence>
<keyword evidence="1" id="KW-0732">Signal</keyword>
<keyword evidence="3" id="KW-1185">Reference proteome</keyword>
<accession>A0AAD5M105</accession>
<evidence type="ECO:0000256" key="1">
    <source>
        <dbReference type="SAM" id="SignalP"/>
    </source>
</evidence>
<feature type="chain" id="PRO_5042251495" evidence="1">
    <location>
        <begin position="20"/>
        <end position="106"/>
    </location>
</feature>
<dbReference type="EMBL" id="JAKCXM010000215">
    <property type="protein sequence ID" value="KAJ0398456.1"/>
    <property type="molecule type" value="Genomic_DNA"/>
</dbReference>
<name>A0AAD5M105_PYTIN</name>
<reference evidence="2" key="1">
    <citation type="submission" date="2021-12" db="EMBL/GenBank/DDBJ databases">
        <title>Prjna785345.</title>
        <authorList>
            <person name="Rujirawat T."/>
            <person name="Krajaejun T."/>
        </authorList>
    </citation>
    <scope>NUCLEOTIDE SEQUENCE</scope>
    <source>
        <strain evidence="2">Pi057C3</strain>
    </source>
</reference>
<feature type="signal peptide" evidence="1">
    <location>
        <begin position="1"/>
        <end position="19"/>
    </location>
</feature>
<sequence>MRAALAASALGLLLAAASATRMANVSQAACQAECDAAEADCKTTYQEGFAACQAMHGCGLPGCTISCTFGCAQCDSYWGHYIDNCGSMATDCVAECGDAPQYVPHT</sequence>
<evidence type="ECO:0000313" key="2">
    <source>
        <dbReference type="EMBL" id="KAJ0398456.1"/>
    </source>
</evidence>
<proteinExistence type="predicted"/>
<gene>
    <name evidence="2" type="ORF">P43SY_006180</name>
</gene>